<keyword evidence="3 6" id="KW-0694">RNA-binding</keyword>
<comment type="function">
    <text evidence="6">Involved in transcription antitermination. Required for transcription of ribosomal RNA (rRNA) genes. Binds specifically to the boxA antiterminator sequence of the ribosomal RNA (rrn) operons.</text>
</comment>
<dbReference type="PATRIC" id="fig|1588748.3.peg.31"/>
<evidence type="ECO:0000259" key="7">
    <source>
        <dbReference type="Pfam" id="PF01029"/>
    </source>
</evidence>
<sequence length="141" mass="16151">MSRHKERQEALKILYSREFHLPGDVQFAEREILDDVVAEGSEQTAPLASYVTQLVQTVTDHKAELDAIISELAIDWDITRFNYTEKNIMRLALAELVYNTEEIPAAVILNEAVMLAKEFCGEKAARFINGMLGTFYRKRTR</sequence>
<protein>
    <recommendedName>
        <fullName evidence="6">Transcription antitermination protein NusB</fullName>
    </recommendedName>
    <alternativeName>
        <fullName evidence="6">Antitermination factor NusB</fullName>
    </alternativeName>
</protein>
<keyword evidence="4 6" id="KW-0805">Transcription regulation</keyword>
<keyword evidence="2 6" id="KW-0889">Transcription antitermination</keyword>
<dbReference type="NCBIfam" id="TIGR01951">
    <property type="entry name" value="nusB"/>
    <property type="match status" value="1"/>
</dbReference>
<dbReference type="STRING" id="1588748.HMPREF3182_00031"/>
<proteinExistence type="inferred from homology"/>
<name>A0A134CLQ4_9FIRM</name>
<reference evidence="8" key="2">
    <citation type="submission" date="2016-01" db="EMBL/GenBank/DDBJ databases">
        <authorList>
            <person name="Oliw E.H."/>
        </authorList>
    </citation>
    <scope>NUCLEOTIDE SEQUENCE [LARGE SCALE GENOMIC DNA]</scope>
    <source>
        <strain evidence="8">KA00182</strain>
    </source>
</reference>
<keyword evidence="10" id="KW-1185">Reference proteome</keyword>
<evidence type="ECO:0000256" key="6">
    <source>
        <dbReference type="HAMAP-Rule" id="MF_00073"/>
    </source>
</evidence>
<reference evidence="10" key="1">
    <citation type="submission" date="2016-01" db="EMBL/GenBank/DDBJ databases">
        <authorList>
            <person name="Mitreva M."/>
            <person name="Pepin K.H."/>
            <person name="Mihindukulasuriya K.A."/>
            <person name="Fulton R."/>
            <person name="Fronick C."/>
            <person name="O'Laughlin M."/>
            <person name="Miner T."/>
            <person name="Herter B."/>
            <person name="Rosa B.A."/>
            <person name="Cordes M."/>
            <person name="Tomlinson C."/>
            <person name="Wollam A."/>
            <person name="Palsikar V.B."/>
            <person name="Mardis E.R."/>
            <person name="Wilson R.K."/>
        </authorList>
    </citation>
    <scope>NUCLEOTIDE SEQUENCE [LARGE SCALE GENOMIC DNA]</scope>
    <source>
        <strain evidence="10">KA00182</strain>
    </source>
</reference>
<organism evidence="8 10">
    <name type="scientific">Megasphaera hutchinsoni</name>
    <dbReference type="NCBI Taxonomy" id="1588748"/>
    <lineage>
        <taxon>Bacteria</taxon>
        <taxon>Bacillati</taxon>
        <taxon>Bacillota</taxon>
        <taxon>Negativicutes</taxon>
        <taxon>Veillonellales</taxon>
        <taxon>Veillonellaceae</taxon>
        <taxon>Megasphaera</taxon>
    </lineage>
</organism>
<dbReference type="Gene3D" id="1.10.940.10">
    <property type="entry name" value="NusB-like"/>
    <property type="match status" value="1"/>
</dbReference>
<evidence type="ECO:0000313" key="11">
    <source>
        <dbReference type="Proteomes" id="UP000242958"/>
    </source>
</evidence>
<dbReference type="InterPro" id="IPR035926">
    <property type="entry name" value="NusB-like_sf"/>
</dbReference>
<dbReference type="Proteomes" id="UP000070160">
    <property type="component" value="Unassembled WGS sequence"/>
</dbReference>
<evidence type="ECO:0000256" key="4">
    <source>
        <dbReference type="ARBA" id="ARBA00023015"/>
    </source>
</evidence>
<comment type="similarity">
    <text evidence="1 6">Belongs to the NusB family.</text>
</comment>
<dbReference type="Proteomes" id="UP000242958">
    <property type="component" value="Unassembled WGS sequence"/>
</dbReference>
<evidence type="ECO:0000313" key="8">
    <source>
        <dbReference type="EMBL" id="KXB93115.1"/>
    </source>
</evidence>
<evidence type="ECO:0000256" key="3">
    <source>
        <dbReference type="ARBA" id="ARBA00022884"/>
    </source>
</evidence>
<dbReference type="InterPro" id="IPR011605">
    <property type="entry name" value="NusB_fam"/>
</dbReference>
<dbReference type="SUPFAM" id="SSF48013">
    <property type="entry name" value="NusB-like"/>
    <property type="match status" value="1"/>
</dbReference>
<dbReference type="AlphaFoldDB" id="A0A134CLQ4"/>
<reference evidence="9 11" key="3">
    <citation type="submission" date="2017-05" db="EMBL/GenBank/DDBJ databases">
        <authorList>
            <person name="Song R."/>
            <person name="Chenine A.L."/>
            <person name="Ruprecht R.M."/>
        </authorList>
    </citation>
    <scope>NUCLEOTIDE SEQUENCE [LARGE SCALE GENOMIC DNA]</scope>
    <source>
        <strain evidence="9 11">KA00229</strain>
    </source>
</reference>
<evidence type="ECO:0000256" key="2">
    <source>
        <dbReference type="ARBA" id="ARBA00022814"/>
    </source>
</evidence>
<dbReference type="Pfam" id="PF01029">
    <property type="entry name" value="NusB"/>
    <property type="match status" value="1"/>
</dbReference>
<gene>
    <name evidence="6" type="primary">nusB</name>
    <name evidence="9" type="ORF">CAL30_07135</name>
    <name evidence="8" type="ORF">HMPREF3182_00031</name>
</gene>
<accession>A0A134CLQ4</accession>
<dbReference type="PANTHER" id="PTHR11078">
    <property type="entry name" value="N UTILIZATION SUBSTANCE PROTEIN B-RELATED"/>
    <property type="match status" value="1"/>
</dbReference>
<dbReference type="GO" id="GO:0031564">
    <property type="term" value="P:transcription antitermination"/>
    <property type="evidence" value="ECO:0007669"/>
    <property type="project" value="UniProtKB-KW"/>
</dbReference>
<comment type="caution">
    <text evidence="8">The sequence shown here is derived from an EMBL/GenBank/DDBJ whole genome shotgun (WGS) entry which is preliminary data.</text>
</comment>
<evidence type="ECO:0000313" key="9">
    <source>
        <dbReference type="EMBL" id="PNH20715.1"/>
    </source>
</evidence>
<dbReference type="RefSeq" id="WP_007392917.1">
    <property type="nucleotide sequence ID" value="NZ_KQ960925.1"/>
</dbReference>
<dbReference type="InterPro" id="IPR006027">
    <property type="entry name" value="NusB_RsmB_TIM44"/>
</dbReference>
<feature type="domain" description="NusB/RsmB/TIM44" evidence="7">
    <location>
        <begin position="4"/>
        <end position="137"/>
    </location>
</feature>
<dbReference type="GO" id="GO:0005829">
    <property type="term" value="C:cytosol"/>
    <property type="evidence" value="ECO:0007669"/>
    <property type="project" value="TreeGrafter"/>
</dbReference>
<dbReference type="GO" id="GO:0003723">
    <property type="term" value="F:RNA binding"/>
    <property type="evidence" value="ECO:0007669"/>
    <property type="project" value="UniProtKB-UniRule"/>
</dbReference>
<dbReference type="PANTHER" id="PTHR11078:SF3">
    <property type="entry name" value="ANTITERMINATION NUSB DOMAIN-CONTAINING PROTEIN"/>
    <property type="match status" value="1"/>
</dbReference>
<evidence type="ECO:0000256" key="5">
    <source>
        <dbReference type="ARBA" id="ARBA00023163"/>
    </source>
</evidence>
<evidence type="ECO:0000313" key="10">
    <source>
        <dbReference type="Proteomes" id="UP000070160"/>
    </source>
</evidence>
<dbReference type="EMBL" id="NFMF01000012">
    <property type="protein sequence ID" value="PNH20715.1"/>
    <property type="molecule type" value="Genomic_DNA"/>
</dbReference>
<dbReference type="GO" id="GO:0006353">
    <property type="term" value="P:DNA-templated transcription termination"/>
    <property type="evidence" value="ECO:0007669"/>
    <property type="project" value="UniProtKB-UniRule"/>
</dbReference>
<dbReference type="EMBL" id="LSDT01000002">
    <property type="protein sequence ID" value="KXB93115.1"/>
    <property type="molecule type" value="Genomic_DNA"/>
</dbReference>
<keyword evidence="5 6" id="KW-0804">Transcription</keyword>
<accession>A0A2J8B7G7</accession>
<dbReference type="HAMAP" id="MF_00073">
    <property type="entry name" value="NusB"/>
    <property type="match status" value="1"/>
</dbReference>
<evidence type="ECO:0000256" key="1">
    <source>
        <dbReference type="ARBA" id="ARBA00005952"/>
    </source>
</evidence>